<sequence>MMPAPAAFLLFTNGGLSPLMGLHGSAYFVETFPSGFYGSYGDSNAAVCVKDMATKSLVCRLAGFTVLAPPAEIGISESSRRTLVMSVLWEGYGGYAILEGYGRGWYLDRGAVITPLWLVSHHA</sequence>
<name>A0ABQ0G8R8_9PEZI</name>
<keyword evidence="2" id="KW-1185">Reference proteome</keyword>
<gene>
    <name evidence="1" type="ORF">MFIFM68171_04377</name>
</gene>
<dbReference type="RefSeq" id="XP_070915898.1">
    <property type="nucleotide sequence ID" value="XM_071059797.1"/>
</dbReference>
<dbReference type="Proteomes" id="UP001628179">
    <property type="component" value="Unassembled WGS sequence"/>
</dbReference>
<proteinExistence type="predicted"/>
<accession>A0ABQ0G8R8</accession>
<organism evidence="1 2">
    <name type="scientific">Madurella fahalii</name>
    <dbReference type="NCBI Taxonomy" id="1157608"/>
    <lineage>
        <taxon>Eukaryota</taxon>
        <taxon>Fungi</taxon>
        <taxon>Dikarya</taxon>
        <taxon>Ascomycota</taxon>
        <taxon>Pezizomycotina</taxon>
        <taxon>Sordariomycetes</taxon>
        <taxon>Sordariomycetidae</taxon>
        <taxon>Sordariales</taxon>
        <taxon>Sordariales incertae sedis</taxon>
        <taxon>Madurella</taxon>
    </lineage>
</organism>
<dbReference type="GeneID" id="98175120"/>
<reference evidence="1 2" key="1">
    <citation type="submission" date="2024-09" db="EMBL/GenBank/DDBJ databases">
        <title>Itraconazole resistance in Madurella fahalii resulting from another homologue of gene encoding cytochrome P450 14-alpha sterol demethylase (CYP51).</title>
        <authorList>
            <person name="Yoshioka I."/>
            <person name="Fahal A.H."/>
            <person name="Kaneko S."/>
            <person name="Yaguchi T."/>
        </authorList>
    </citation>
    <scope>NUCLEOTIDE SEQUENCE [LARGE SCALE GENOMIC DNA]</scope>
    <source>
        <strain evidence="1 2">IFM 68171</strain>
    </source>
</reference>
<dbReference type="EMBL" id="BAAFSV010000002">
    <property type="protein sequence ID" value="GAB1314167.1"/>
    <property type="molecule type" value="Genomic_DNA"/>
</dbReference>
<comment type="caution">
    <text evidence="1">The sequence shown here is derived from an EMBL/GenBank/DDBJ whole genome shotgun (WGS) entry which is preliminary data.</text>
</comment>
<evidence type="ECO:0000313" key="1">
    <source>
        <dbReference type="EMBL" id="GAB1314167.1"/>
    </source>
</evidence>
<evidence type="ECO:0000313" key="2">
    <source>
        <dbReference type="Proteomes" id="UP001628179"/>
    </source>
</evidence>
<protein>
    <submittedName>
        <fullName evidence="1">Uncharacterized protein</fullName>
    </submittedName>
</protein>